<dbReference type="Proteomes" id="UP001412239">
    <property type="component" value="Unassembled WGS sequence"/>
</dbReference>
<reference evidence="2" key="1">
    <citation type="submission" date="2015-10" db="EMBL/GenBank/DDBJ databases">
        <authorList>
            <person name="Regsiter A."/>
            <person name="william w."/>
        </authorList>
    </citation>
    <scope>NUCLEOTIDE SEQUENCE</scope>
    <source>
        <strain evidence="2">Montdore</strain>
    </source>
</reference>
<dbReference type="Gene3D" id="3.40.50.150">
    <property type="entry name" value="Vaccinia Virus protein VP39"/>
    <property type="match status" value="1"/>
</dbReference>
<organism evidence="2 3">
    <name type="scientific">Tuber aestivum</name>
    <name type="common">summer truffle</name>
    <dbReference type="NCBI Taxonomy" id="59557"/>
    <lineage>
        <taxon>Eukaryota</taxon>
        <taxon>Fungi</taxon>
        <taxon>Dikarya</taxon>
        <taxon>Ascomycota</taxon>
        <taxon>Pezizomycotina</taxon>
        <taxon>Pezizomycetes</taxon>
        <taxon>Pezizales</taxon>
        <taxon>Tuberaceae</taxon>
        <taxon>Tuber</taxon>
    </lineage>
</organism>
<feature type="region of interest" description="Disordered" evidence="1">
    <location>
        <begin position="337"/>
        <end position="371"/>
    </location>
</feature>
<dbReference type="Pfam" id="PF13489">
    <property type="entry name" value="Methyltransf_23"/>
    <property type="match status" value="1"/>
</dbReference>
<evidence type="ECO:0000256" key="1">
    <source>
        <dbReference type="SAM" id="MobiDB-lite"/>
    </source>
</evidence>
<proteinExistence type="predicted"/>
<evidence type="ECO:0008006" key="4">
    <source>
        <dbReference type="Google" id="ProtNLM"/>
    </source>
</evidence>
<dbReference type="EMBL" id="LN890974">
    <property type="protein sequence ID" value="CUS13336.1"/>
    <property type="molecule type" value="Genomic_DNA"/>
</dbReference>
<dbReference type="PANTHER" id="PTHR43591:SF10">
    <property type="entry name" value="ABC TRANSMEMBRANE TYPE-1 DOMAIN-CONTAINING PROTEIN-RELATED"/>
    <property type="match status" value="1"/>
</dbReference>
<accession>A0A292Q0J1</accession>
<evidence type="ECO:0000313" key="3">
    <source>
        <dbReference type="Proteomes" id="UP001412239"/>
    </source>
</evidence>
<keyword evidence="3" id="KW-1185">Reference proteome</keyword>
<dbReference type="CDD" id="cd02440">
    <property type="entry name" value="AdoMet_MTases"/>
    <property type="match status" value="1"/>
</dbReference>
<dbReference type="AlphaFoldDB" id="A0A292Q0J1"/>
<evidence type="ECO:0000313" key="2">
    <source>
        <dbReference type="EMBL" id="CUS13336.1"/>
    </source>
</evidence>
<sequence length="371" mass="42019">MTSASHTVPGPLEVDPAWKETSDYESAESEYSTASLSESIRAYRYENGRRYHAYKDGRYNLPNDEAEQERLDIPTWKALLNNNRLDIFHHIYLLMLDGKLFRAPVGDDVQRILDVGTGTGIWAIDVAEAHPTAEVVGTDLSPIQPSWVPPNVSFQIDDAESDWTFARKSFDLIHIRHLNGGIKDWGRLIRQAFDALKPGGWLDIEEYEFTLQSDDGTLSDESNLAKYYRLVNQAADLLAKAWLTSSFYLGLTLHKGQEFKIASSLDRFILDAGFDNVHHEEMKLPLGTWPAEKKQKEMGAFFLLTTENAYEAFGMAFFTRTLGMTIPEAQEVITAAKRESRSKKSHTYSTQHLYYAQRPLEKSGPEESGPV</sequence>
<protein>
    <recommendedName>
        <fullName evidence="4">Methyltransferase domain-containing protein</fullName>
    </recommendedName>
</protein>
<dbReference type="InterPro" id="IPR029063">
    <property type="entry name" value="SAM-dependent_MTases_sf"/>
</dbReference>
<dbReference type="GO" id="GO:0008168">
    <property type="term" value="F:methyltransferase activity"/>
    <property type="evidence" value="ECO:0007669"/>
    <property type="project" value="TreeGrafter"/>
</dbReference>
<name>A0A292Q0J1_9PEZI</name>
<dbReference type="SUPFAM" id="SSF53335">
    <property type="entry name" value="S-adenosyl-L-methionine-dependent methyltransferases"/>
    <property type="match status" value="1"/>
</dbReference>
<gene>
    <name evidence="2" type="ORF">GSTUAT00002575001</name>
</gene>
<dbReference type="PANTHER" id="PTHR43591">
    <property type="entry name" value="METHYLTRANSFERASE"/>
    <property type="match status" value="1"/>
</dbReference>